<dbReference type="NCBIfam" id="TIGR00996">
    <property type="entry name" value="Mtu_fam_mce"/>
    <property type="match status" value="1"/>
</dbReference>
<evidence type="ECO:0000313" key="4">
    <source>
        <dbReference type="EMBL" id="MBO2457565.1"/>
    </source>
</evidence>
<accession>A0ABS3RLE8</accession>
<feature type="compositionally biased region" description="Low complexity" evidence="1">
    <location>
        <begin position="388"/>
        <end position="398"/>
    </location>
</feature>
<organism evidence="4 5">
    <name type="scientific">Actinomadura violacea</name>
    <dbReference type="NCBI Taxonomy" id="2819934"/>
    <lineage>
        <taxon>Bacteria</taxon>
        <taxon>Bacillati</taxon>
        <taxon>Actinomycetota</taxon>
        <taxon>Actinomycetes</taxon>
        <taxon>Streptosporangiales</taxon>
        <taxon>Thermomonosporaceae</taxon>
        <taxon>Actinomadura</taxon>
    </lineage>
</organism>
<dbReference type="InterPro" id="IPR005693">
    <property type="entry name" value="Mce"/>
</dbReference>
<dbReference type="InterPro" id="IPR003399">
    <property type="entry name" value="Mce/MlaD"/>
</dbReference>
<dbReference type="Proteomes" id="UP000680206">
    <property type="component" value="Unassembled WGS sequence"/>
</dbReference>
<dbReference type="PANTHER" id="PTHR33371">
    <property type="entry name" value="INTERMEMBRANE PHOSPHOLIPID TRANSPORT SYSTEM BINDING PROTEIN MLAD-RELATED"/>
    <property type="match status" value="1"/>
</dbReference>
<name>A0ABS3RLE8_9ACTN</name>
<reference evidence="4 5" key="1">
    <citation type="submission" date="2021-03" db="EMBL/GenBank/DDBJ databases">
        <title>Actinomadura violae sp. nov., isolated from lichen in Thailand.</title>
        <authorList>
            <person name="Kanchanasin P."/>
            <person name="Saeng-In P."/>
            <person name="Phongsopitanun W."/>
            <person name="Yuki M."/>
            <person name="Kudo T."/>
            <person name="Ohkuma M."/>
            <person name="Tanasupawat S."/>
        </authorList>
    </citation>
    <scope>NUCLEOTIDE SEQUENCE [LARGE SCALE GENOMIC DNA]</scope>
    <source>
        <strain evidence="4 5">LCR2-06</strain>
    </source>
</reference>
<gene>
    <name evidence="4" type="ORF">J4709_08270</name>
</gene>
<evidence type="ECO:0000313" key="5">
    <source>
        <dbReference type="Proteomes" id="UP000680206"/>
    </source>
</evidence>
<feature type="compositionally biased region" description="Pro residues" evidence="1">
    <location>
        <begin position="378"/>
        <end position="387"/>
    </location>
</feature>
<keyword evidence="5" id="KW-1185">Reference proteome</keyword>
<dbReference type="PANTHER" id="PTHR33371:SF15">
    <property type="entry name" value="LIPOPROTEIN LPRN"/>
    <property type="match status" value="1"/>
</dbReference>
<evidence type="ECO:0000256" key="1">
    <source>
        <dbReference type="SAM" id="MobiDB-lite"/>
    </source>
</evidence>
<dbReference type="InterPro" id="IPR024516">
    <property type="entry name" value="Mce_C"/>
</dbReference>
<dbReference type="EMBL" id="JAGEPF010000005">
    <property type="protein sequence ID" value="MBO2457565.1"/>
    <property type="molecule type" value="Genomic_DNA"/>
</dbReference>
<sequence length="406" mass="42221">MTRPKFTAVLLLAGLLTTGCGIGVQDITLPGGADLGAHPYTVHARFTTVLDLVPQAAVKANGVTVGRVGKITLPRGSWTADVTLLVNGRVRLPANAEAHLEQSSLLGEKYVELAAPKGEPPAGRLADRAVIPVERTSRNPEVEEVLGALSMLLNGGGLTQINTIVKEMNKALGGRQDEVREALTRLSTLSGDLDSHRAQIVAALDGLDRLSSTVAARDPQVAGILTDLTPGLKVLEEQRGQLVTMLGALDKLSKVAVKVTRDSHDDIIADLHGLAPTLRKLADTGDDLPASLQVLLTFPYTDQVTHDIKGDYINVYATITAAKGFCPLQPTVPIDPPPTTETSARARALSLPLPAAGCTRPFDPNSKAAAPSLTGPTLPGPGSPAPQGPAAESPGPQGILATLGGH</sequence>
<evidence type="ECO:0000259" key="3">
    <source>
        <dbReference type="Pfam" id="PF11887"/>
    </source>
</evidence>
<protein>
    <submittedName>
        <fullName evidence="4">MCE family protein</fullName>
    </submittedName>
</protein>
<feature type="region of interest" description="Disordered" evidence="1">
    <location>
        <begin position="355"/>
        <end position="406"/>
    </location>
</feature>
<dbReference type="PROSITE" id="PS51257">
    <property type="entry name" value="PROKAR_LIPOPROTEIN"/>
    <property type="match status" value="1"/>
</dbReference>
<dbReference type="Pfam" id="PF11887">
    <property type="entry name" value="Mce4_CUP1"/>
    <property type="match status" value="1"/>
</dbReference>
<dbReference type="InterPro" id="IPR052336">
    <property type="entry name" value="MlaD_Phospholipid_Transporter"/>
</dbReference>
<feature type="domain" description="Mce/MlaD" evidence="2">
    <location>
        <begin position="39"/>
        <end position="114"/>
    </location>
</feature>
<dbReference type="Pfam" id="PF02470">
    <property type="entry name" value="MlaD"/>
    <property type="match status" value="1"/>
</dbReference>
<proteinExistence type="predicted"/>
<dbReference type="RefSeq" id="WP_208238757.1">
    <property type="nucleotide sequence ID" value="NZ_JAGEPF010000005.1"/>
</dbReference>
<feature type="domain" description="Mammalian cell entry C-terminal" evidence="3">
    <location>
        <begin position="123"/>
        <end position="293"/>
    </location>
</feature>
<comment type="caution">
    <text evidence="4">The sequence shown here is derived from an EMBL/GenBank/DDBJ whole genome shotgun (WGS) entry which is preliminary data.</text>
</comment>
<evidence type="ECO:0000259" key="2">
    <source>
        <dbReference type="Pfam" id="PF02470"/>
    </source>
</evidence>